<dbReference type="Proteomes" id="UP001179181">
    <property type="component" value="Unassembled WGS sequence"/>
</dbReference>
<dbReference type="Gene3D" id="3.90.1150.10">
    <property type="entry name" value="Aspartate Aminotransferase, domain 1"/>
    <property type="match status" value="1"/>
</dbReference>
<organism evidence="3 4">
    <name type="scientific">Dyadobacter arcticus</name>
    <dbReference type="NCBI Taxonomy" id="1078754"/>
    <lineage>
        <taxon>Bacteria</taxon>
        <taxon>Pseudomonadati</taxon>
        <taxon>Bacteroidota</taxon>
        <taxon>Cytophagia</taxon>
        <taxon>Cytophagales</taxon>
        <taxon>Spirosomataceae</taxon>
        <taxon>Dyadobacter</taxon>
    </lineage>
</organism>
<dbReference type="Pfam" id="PF00266">
    <property type="entry name" value="Aminotran_5"/>
    <property type="match status" value="1"/>
</dbReference>
<evidence type="ECO:0000313" key="4">
    <source>
        <dbReference type="Proteomes" id="UP001179181"/>
    </source>
</evidence>
<dbReference type="SUPFAM" id="SSF53383">
    <property type="entry name" value="PLP-dependent transferases"/>
    <property type="match status" value="1"/>
</dbReference>
<dbReference type="InterPro" id="IPR015422">
    <property type="entry name" value="PyrdxlP-dep_Trfase_small"/>
</dbReference>
<dbReference type="GO" id="GO:0016829">
    <property type="term" value="F:lyase activity"/>
    <property type="evidence" value="ECO:0007669"/>
    <property type="project" value="UniProtKB-KW"/>
</dbReference>
<evidence type="ECO:0000259" key="2">
    <source>
        <dbReference type="Pfam" id="PF00266"/>
    </source>
</evidence>
<gene>
    <name evidence="3" type="ORF">FHS68_002333</name>
</gene>
<keyword evidence="3" id="KW-0456">Lyase</keyword>
<evidence type="ECO:0000313" key="3">
    <source>
        <dbReference type="EMBL" id="NIJ53163.1"/>
    </source>
</evidence>
<reference evidence="3 4" key="1">
    <citation type="submission" date="2020-03" db="EMBL/GenBank/DDBJ databases">
        <title>Genomic Encyclopedia of Type Strains, Phase IV (KMG-IV): sequencing the most valuable type-strain genomes for metagenomic binning, comparative biology and taxonomic classification.</title>
        <authorList>
            <person name="Goeker M."/>
        </authorList>
    </citation>
    <scope>NUCLEOTIDE SEQUENCE [LARGE SCALE GENOMIC DNA]</scope>
    <source>
        <strain evidence="3 4">DSM 102865</strain>
    </source>
</reference>
<accession>A0ABX0UJH0</accession>
<dbReference type="PANTHER" id="PTHR43092">
    <property type="entry name" value="L-CYSTEINE DESULFHYDRASE"/>
    <property type="match status" value="1"/>
</dbReference>
<keyword evidence="1" id="KW-0663">Pyridoxal phosphate</keyword>
<dbReference type="InterPro" id="IPR006311">
    <property type="entry name" value="TAT_signal"/>
</dbReference>
<comment type="caution">
    <text evidence="3">The sequence shown here is derived from an EMBL/GenBank/DDBJ whole genome shotgun (WGS) entry which is preliminary data.</text>
</comment>
<sequence length="426" mass="46644">MKTKTALPAERRDFLRKLGVGSLAAWSLPSLAFETQLQTIAPYPGAAADEKYWQQIKKQFAVPENLIMLNAANLCPAPAAVNDEVRKMMLGLEKDVSFDFRSQFPDKRKKAIEALAGYMNVSGAEIGITRNTSESNNIVVNGLDLKPEDEILLWDQNHPSNSTTWEQRAKRYGFTVKKVGVPAAPQSVEDLIKPFRDAITSKTKVIAFSHISNTSGIALPAKQLCALAAEKNVLSHLDGAQSLGAVDLDLKDIGCDFYTSSAHKWFMGPLENGVLYVKKESMANLWPNIISAGWKESSQTVDEKYCMLGQRNEATMAGMLETVQFHQTIGKKNVADRVSQLNSYLKEQIKSKIPQITFVTPIAPELSGGVTVISLPAKKPADVAKVLYQTYGIAAAPTGGIRMSPHIYNTMSDLDKVVNALKEAAV</sequence>
<evidence type="ECO:0000256" key="1">
    <source>
        <dbReference type="ARBA" id="ARBA00022898"/>
    </source>
</evidence>
<dbReference type="EMBL" id="JAASQJ010000002">
    <property type="protein sequence ID" value="NIJ53163.1"/>
    <property type="molecule type" value="Genomic_DNA"/>
</dbReference>
<dbReference type="InterPro" id="IPR015424">
    <property type="entry name" value="PyrdxlP-dep_Trfase"/>
</dbReference>
<dbReference type="InterPro" id="IPR015421">
    <property type="entry name" value="PyrdxlP-dep_Trfase_major"/>
</dbReference>
<dbReference type="RefSeq" id="WP_167270049.1">
    <property type="nucleotide sequence ID" value="NZ_JAASQJ010000002.1"/>
</dbReference>
<protein>
    <submittedName>
        <fullName evidence="3">Selenocysteine lyase/cysteine desulfurase</fullName>
    </submittedName>
</protein>
<dbReference type="PROSITE" id="PS51318">
    <property type="entry name" value="TAT"/>
    <property type="match status" value="1"/>
</dbReference>
<dbReference type="PANTHER" id="PTHR43092:SF6">
    <property type="entry name" value="BLR1280 PROTEIN"/>
    <property type="match status" value="1"/>
</dbReference>
<keyword evidence="4" id="KW-1185">Reference proteome</keyword>
<dbReference type="Gene3D" id="3.40.640.10">
    <property type="entry name" value="Type I PLP-dependent aspartate aminotransferase-like (Major domain)"/>
    <property type="match status" value="1"/>
</dbReference>
<dbReference type="InterPro" id="IPR000192">
    <property type="entry name" value="Aminotrans_V_dom"/>
</dbReference>
<proteinExistence type="predicted"/>
<name>A0ABX0UJH0_9BACT</name>
<feature type="domain" description="Aminotransferase class V" evidence="2">
    <location>
        <begin position="97"/>
        <end position="416"/>
    </location>
</feature>